<dbReference type="Proteomes" id="UP001054902">
    <property type="component" value="Unassembled WGS sequence"/>
</dbReference>
<feature type="region of interest" description="Disordered" evidence="1">
    <location>
        <begin position="1"/>
        <end position="34"/>
    </location>
</feature>
<sequence>MDSYEDGEALRPLPSVLENFDCGYPSENGQEPPTLQDAKHNALYQFINEHPLDTEHHDIVDDCAYYHESKNEEGIEKFTINNLDAPRDAYQPSYDGASSVVSSKKRDFGTHSVASQEYSNYESSYYEIPPSRSSRKAYSSVSHDAKRRSITGYTEIEKIPDHETSDPYSFYNVPNMRQRREAREKNKVSNSDENMSSAYLRFKTLNQIQPSKRNNHDIKPEFNSSVDTTLPSSTSSCFNHNQKNGLNQAIYGQESNFMSANINNAAKADSCYSLPADYGSHKWRSIYMQHDLHFEPAESLDNIEPLPIHSSGSNIDPIEESLDNIEPLPIHSSGSNIDPIEESLDNIEPLPLHSLGSNMEQRHHANVDNADSEDFSAYNDRSDSISPSSDYQQLDNFDCDQLFQKNQPPLHTRAVTASHVDTLSEFGRDFDRLVTVEDPNELHQMYNNAKNNETDFPDPMQSMDKMSSNDVTVKKQKVKTDKKTINHPSKKILSAASMKNYKDKVDDPSSPKMSSNDVTVKEQNKVKTNKKTINQPSKKILSATSIKNYKDKKVDVDDPSSPIVSLSELQESEFGTSFSQLVLSNYCKTILRSKEVKGMRKTLKEGFAGLQCINCTNCYKLAKGGRFFPSQIKTISDSRKGLLSFSGHLYKCHGVSKELKQKLKVLQETHEDERRKMKYGSQKAFFSLIWMRLHGDMNDKS</sequence>
<evidence type="ECO:0000313" key="3">
    <source>
        <dbReference type="Proteomes" id="UP001054902"/>
    </source>
</evidence>
<proteinExistence type="predicted"/>
<protein>
    <submittedName>
        <fullName evidence="2">Uncharacterized protein</fullName>
    </submittedName>
</protein>
<feature type="compositionally biased region" description="Basic and acidic residues" evidence="1">
    <location>
        <begin position="155"/>
        <end position="165"/>
    </location>
</feature>
<organism evidence="2 3">
    <name type="scientific">Chaetoceros tenuissimus</name>
    <dbReference type="NCBI Taxonomy" id="426638"/>
    <lineage>
        <taxon>Eukaryota</taxon>
        <taxon>Sar</taxon>
        <taxon>Stramenopiles</taxon>
        <taxon>Ochrophyta</taxon>
        <taxon>Bacillariophyta</taxon>
        <taxon>Coscinodiscophyceae</taxon>
        <taxon>Chaetocerotophycidae</taxon>
        <taxon>Chaetocerotales</taxon>
        <taxon>Chaetocerotaceae</taxon>
        <taxon>Chaetoceros</taxon>
    </lineage>
</organism>
<accession>A0AAD3DBM6</accession>
<name>A0AAD3DBM6_9STRA</name>
<dbReference type="EMBL" id="BLLK01000074">
    <property type="protein sequence ID" value="GFH61403.1"/>
    <property type="molecule type" value="Genomic_DNA"/>
</dbReference>
<reference evidence="2 3" key="1">
    <citation type="journal article" date="2021" name="Sci. Rep.">
        <title>The genome of the diatom Chaetoceros tenuissimus carries an ancient integrated fragment of an extant virus.</title>
        <authorList>
            <person name="Hongo Y."/>
            <person name="Kimura K."/>
            <person name="Takaki Y."/>
            <person name="Yoshida Y."/>
            <person name="Baba S."/>
            <person name="Kobayashi G."/>
            <person name="Nagasaki K."/>
            <person name="Hano T."/>
            <person name="Tomaru Y."/>
        </authorList>
    </citation>
    <scope>NUCLEOTIDE SEQUENCE [LARGE SCALE GENOMIC DNA]</scope>
    <source>
        <strain evidence="2 3">NIES-3715</strain>
    </source>
</reference>
<feature type="region of interest" description="Disordered" evidence="1">
    <location>
        <begin position="372"/>
        <end position="391"/>
    </location>
</feature>
<evidence type="ECO:0000313" key="2">
    <source>
        <dbReference type="EMBL" id="GFH61403.1"/>
    </source>
</evidence>
<comment type="caution">
    <text evidence="2">The sequence shown here is derived from an EMBL/GenBank/DDBJ whole genome shotgun (WGS) entry which is preliminary data.</text>
</comment>
<evidence type="ECO:0000256" key="1">
    <source>
        <dbReference type="SAM" id="MobiDB-lite"/>
    </source>
</evidence>
<feature type="region of interest" description="Disordered" evidence="1">
    <location>
        <begin position="152"/>
        <end position="171"/>
    </location>
</feature>
<keyword evidence="3" id="KW-1185">Reference proteome</keyword>
<dbReference type="AlphaFoldDB" id="A0AAD3DBM6"/>
<gene>
    <name evidence="2" type="ORF">CTEN210_17879</name>
</gene>